<dbReference type="PROSITE" id="PS50075">
    <property type="entry name" value="CARRIER"/>
    <property type="match status" value="1"/>
</dbReference>
<organism evidence="3 4">
    <name type="scientific">Streptomyces olivaceus</name>
    <dbReference type="NCBI Taxonomy" id="47716"/>
    <lineage>
        <taxon>Bacteria</taxon>
        <taxon>Bacillati</taxon>
        <taxon>Actinomycetota</taxon>
        <taxon>Actinomycetes</taxon>
        <taxon>Kitasatosporales</taxon>
        <taxon>Streptomycetaceae</taxon>
        <taxon>Streptomyces</taxon>
    </lineage>
</organism>
<dbReference type="RefSeq" id="WP_224286234.1">
    <property type="nucleotide sequence ID" value="NZ_BNEG01000002.1"/>
</dbReference>
<proteinExistence type="predicted"/>
<dbReference type="SUPFAM" id="SSF47336">
    <property type="entry name" value="ACP-like"/>
    <property type="match status" value="1"/>
</dbReference>
<gene>
    <name evidence="3" type="ORF">KVH32_05470</name>
</gene>
<sequence length="109" mass="11754">MNQSLTSDRIRADVAEIIGCDVSEIGPGDDLFDLGLDSVRLMTLVERWRSAGAPGLELPDLAERPEVAHWITVLTGEKPTGEKPTGEKPTGEKLTGEEPAGERLTGEKE</sequence>
<dbReference type="EMBL" id="JAHSTP010000002">
    <property type="protein sequence ID" value="MBZ6150620.1"/>
    <property type="molecule type" value="Genomic_DNA"/>
</dbReference>
<feature type="domain" description="Carrier" evidence="2">
    <location>
        <begin position="4"/>
        <end position="78"/>
    </location>
</feature>
<evidence type="ECO:0000259" key="2">
    <source>
        <dbReference type="PROSITE" id="PS50075"/>
    </source>
</evidence>
<evidence type="ECO:0000256" key="1">
    <source>
        <dbReference type="SAM" id="MobiDB-lite"/>
    </source>
</evidence>
<dbReference type="InterPro" id="IPR009081">
    <property type="entry name" value="PP-bd_ACP"/>
</dbReference>
<name>A0ABS7VY25_STROV</name>
<protein>
    <submittedName>
        <fullName evidence="3">Acyl carrier protein</fullName>
    </submittedName>
</protein>
<reference evidence="3 4" key="1">
    <citation type="submission" date="2021-06" db="EMBL/GenBank/DDBJ databases">
        <title>Ecological speciation of a Streptomyces species isolated from different habitats and geographic origins.</title>
        <authorList>
            <person name="Wang J."/>
        </authorList>
    </citation>
    <scope>NUCLEOTIDE SEQUENCE [LARGE SCALE GENOMIC DNA]</scope>
    <source>
        <strain evidence="3 4">FXJ8.012</strain>
    </source>
</reference>
<evidence type="ECO:0000313" key="3">
    <source>
        <dbReference type="EMBL" id="MBZ6150620.1"/>
    </source>
</evidence>
<comment type="caution">
    <text evidence="3">The sequence shown here is derived from an EMBL/GenBank/DDBJ whole genome shotgun (WGS) entry which is preliminary data.</text>
</comment>
<accession>A0ABS7VY25</accession>
<keyword evidence="4" id="KW-1185">Reference proteome</keyword>
<dbReference type="Gene3D" id="1.10.1200.10">
    <property type="entry name" value="ACP-like"/>
    <property type="match status" value="1"/>
</dbReference>
<feature type="region of interest" description="Disordered" evidence="1">
    <location>
        <begin position="75"/>
        <end position="109"/>
    </location>
</feature>
<dbReference type="InterPro" id="IPR036736">
    <property type="entry name" value="ACP-like_sf"/>
</dbReference>
<feature type="compositionally biased region" description="Basic and acidic residues" evidence="1">
    <location>
        <begin position="79"/>
        <end position="109"/>
    </location>
</feature>
<dbReference type="Pfam" id="PF00550">
    <property type="entry name" value="PP-binding"/>
    <property type="match status" value="1"/>
</dbReference>
<evidence type="ECO:0000313" key="4">
    <source>
        <dbReference type="Proteomes" id="UP000758701"/>
    </source>
</evidence>
<dbReference type="Proteomes" id="UP000758701">
    <property type="component" value="Unassembled WGS sequence"/>
</dbReference>